<dbReference type="AlphaFoldDB" id="A0A7J0H9L2"/>
<reference evidence="3 4" key="1">
    <citation type="submission" date="2019-07" db="EMBL/GenBank/DDBJ databases">
        <title>De Novo Assembly of kiwifruit Actinidia rufa.</title>
        <authorList>
            <person name="Sugita-Konishi S."/>
            <person name="Sato K."/>
            <person name="Mori E."/>
            <person name="Abe Y."/>
            <person name="Kisaki G."/>
            <person name="Hamano K."/>
            <person name="Suezawa K."/>
            <person name="Otani M."/>
            <person name="Fukuda T."/>
            <person name="Manabe T."/>
            <person name="Gomi K."/>
            <person name="Tabuchi M."/>
            <person name="Akimitsu K."/>
            <person name="Kataoka I."/>
        </authorList>
    </citation>
    <scope>NUCLEOTIDE SEQUENCE [LARGE SCALE GENOMIC DNA]</scope>
    <source>
        <strain evidence="4">cv. Fuchu</strain>
    </source>
</reference>
<dbReference type="EMBL" id="BJWL01000028">
    <property type="protein sequence ID" value="GFZ19766.1"/>
    <property type="molecule type" value="Genomic_DNA"/>
</dbReference>
<keyword evidence="4" id="KW-1185">Reference proteome</keyword>
<gene>
    <name evidence="3" type="ORF">Acr_28g0004710</name>
</gene>
<comment type="caution">
    <text evidence="3">The sequence shown here is derived from an EMBL/GenBank/DDBJ whole genome shotgun (WGS) entry which is preliminary data.</text>
</comment>
<protein>
    <submittedName>
        <fullName evidence="3">Uncharacterized protein</fullName>
    </submittedName>
</protein>
<evidence type="ECO:0000313" key="4">
    <source>
        <dbReference type="Proteomes" id="UP000585474"/>
    </source>
</evidence>
<feature type="coiled-coil region" evidence="1">
    <location>
        <begin position="131"/>
        <end position="165"/>
    </location>
</feature>
<feature type="region of interest" description="Disordered" evidence="2">
    <location>
        <begin position="18"/>
        <end position="58"/>
    </location>
</feature>
<name>A0A7J0H9L2_9ERIC</name>
<dbReference type="Proteomes" id="UP000585474">
    <property type="component" value="Unassembled WGS sequence"/>
</dbReference>
<evidence type="ECO:0000256" key="2">
    <source>
        <dbReference type="SAM" id="MobiDB-lite"/>
    </source>
</evidence>
<proteinExistence type="predicted"/>
<accession>A0A7J0H9L2</accession>
<keyword evidence="1" id="KW-0175">Coiled coil</keyword>
<dbReference type="OrthoDB" id="1752268at2759"/>
<feature type="region of interest" description="Disordered" evidence="2">
    <location>
        <begin position="221"/>
        <end position="240"/>
    </location>
</feature>
<evidence type="ECO:0000256" key="1">
    <source>
        <dbReference type="SAM" id="Coils"/>
    </source>
</evidence>
<evidence type="ECO:0000313" key="3">
    <source>
        <dbReference type="EMBL" id="GFZ19766.1"/>
    </source>
</evidence>
<organism evidence="3 4">
    <name type="scientific">Actinidia rufa</name>
    <dbReference type="NCBI Taxonomy" id="165716"/>
    <lineage>
        <taxon>Eukaryota</taxon>
        <taxon>Viridiplantae</taxon>
        <taxon>Streptophyta</taxon>
        <taxon>Embryophyta</taxon>
        <taxon>Tracheophyta</taxon>
        <taxon>Spermatophyta</taxon>
        <taxon>Magnoliopsida</taxon>
        <taxon>eudicotyledons</taxon>
        <taxon>Gunneridae</taxon>
        <taxon>Pentapetalae</taxon>
        <taxon>asterids</taxon>
        <taxon>Ericales</taxon>
        <taxon>Actinidiaceae</taxon>
        <taxon>Actinidia</taxon>
    </lineage>
</organism>
<sequence length="496" mass="55231">MLTFLLYPNSSNKNPIKLDGGRVTGIDKEKGQDVSTSHKRSSKTGKSLAVGSASTPTSAPDFWNPELSIEELGCCVTHDDNSRDFEACLVVAQAAMLPRDVTEFKKEDGVMVCSKSIMKNLQREKKGSYDLMKAQTKATILEGELRKEEEDLIVATEELKKKRASTGSHGPIYQQELDVPPNHLVWSATRPPVAYLDPCPDPYSPIFPPGFDKEEYFNCPTERDDNTQVGRNRGGAEKEVEKEPNRVVGLGLNNLRWFLKNPQVLFRLLLMFLSGSPPPCAKMQDNQVLDSRFELVCLGLIPMPEGFEVALPRPVTYVLLHRVMNEINAGLVQHLAITNPPPPAAFVPEVTKRPRRSHRLAIRIPEVAIAPAKGIQLGAITIDHMQSDSPNRRYGNNRLIVGDIQTIHGRFGSKECSSSSRKRHAREANGRVEEEVYNLSEPLTEVYQSITFTNDDLRSLHLPHDDALLISATIANFNVQRILIDNGHSADKMKIG</sequence>